<dbReference type="InterPro" id="IPR001451">
    <property type="entry name" value="Hexapep"/>
</dbReference>
<organism evidence="3 4">
    <name type="scientific">Polytolypa hystricis (strain UAMH7299)</name>
    <dbReference type="NCBI Taxonomy" id="1447883"/>
    <lineage>
        <taxon>Eukaryota</taxon>
        <taxon>Fungi</taxon>
        <taxon>Dikarya</taxon>
        <taxon>Ascomycota</taxon>
        <taxon>Pezizomycotina</taxon>
        <taxon>Eurotiomycetes</taxon>
        <taxon>Eurotiomycetidae</taxon>
        <taxon>Onygenales</taxon>
        <taxon>Onygenales incertae sedis</taxon>
        <taxon>Polytolypa</taxon>
    </lineage>
</organism>
<dbReference type="Pfam" id="PF00132">
    <property type="entry name" value="Hexapep"/>
    <property type="match status" value="1"/>
</dbReference>
<dbReference type="AlphaFoldDB" id="A0A2B7WUY7"/>
<dbReference type="InterPro" id="IPR011004">
    <property type="entry name" value="Trimer_LpxA-like_sf"/>
</dbReference>
<dbReference type="GO" id="GO:0008374">
    <property type="term" value="F:O-acyltransferase activity"/>
    <property type="evidence" value="ECO:0007669"/>
    <property type="project" value="TreeGrafter"/>
</dbReference>
<dbReference type="Proteomes" id="UP000224634">
    <property type="component" value="Unassembled WGS sequence"/>
</dbReference>
<keyword evidence="2" id="KW-0808">Transferase</keyword>
<name>A0A2B7WUY7_POLH7</name>
<protein>
    <submittedName>
        <fullName evidence="3">Uncharacterized protein</fullName>
    </submittedName>
</protein>
<dbReference type="InterPro" id="IPR051159">
    <property type="entry name" value="Hexapeptide_acetyltransf"/>
</dbReference>
<evidence type="ECO:0000256" key="1">
    <source>
        <dbReference type="ARBA" id="ARBA00007274"/>
    </source>
</evidence>
<dbReference type="Gene3D" id="2.160.10.10">
    <property type="entry name" value="Hexapeptide repeat proteins"/>
    <property type="match status" value="1"/>
</dbReference>
<dbReference type="PANTHER" id="PTHR23416">
    <property type="entry name" value="SIALIC ACID SYNTHASE-RELATED"/>
    <property type="match status" value="1"/>
</dbReference>
<evidence type="ECO:0000313" key="3">
    <source>
        <dbReference type="EMBL" id="PGH00485.1"/>
    </source>
</evidence>
<gene>
    <name evidence="3" type="ORF">AJ80_09176</name>
</gene>
<comment type="caution">
    <text evidence="3">The sequence shown here is derived from an EMBL/GenBank/DDBJ whole genome shotgun (WGS) entry which is preliminary data.</text>
</comment>
<dbReference type="GO" id="GO:0005829">
    <property type="term" value="C:cytosol"/>
    <property type="evidence" value="ECO:0007669"/>
    <property type="project" value="TreeGrafter"/>
</dbReference>
<accession>A0A2B7WUY7</accession>
<dbReference type="OrthoDB" id="25818at2759"/>
<evidence type="ECO:0000313" key="4">
    <source>
        <dbReference type="Proteomes" id="UP000224634"/>
    </source>
</evidence>
<dbReference type="PANTHER" id="PTHR23416:SF23">
    <property type="entry name" value="ACETYLTRANSFERASE C18B11.09C-RELATED"/>
    <property type="match status" value="1"/>
</dbReference>
<dbReference type="Pfam" id="PF14602">
    <property type="entry name" value="Hexapep_2"/>
    <property type="match status" value="1"/>
</dbReference>
<sequence length="310" mass="33836">MAPGSAHEGGYVIIDHDSIPPYKNSINNSTKNLPLTQTIPIPIPNTPSNISNATADLRQVIVKPDGSAVDMSPAWVMVEKQLDARHQRPHDKGSDVVVTTTVAERLMEVQDVEDLVFWNSEEWRGMWAGRGIQLSCPTLHIKRLIAQNLCHKYNEDVVAIEVDKSIAELPQAIEDARREALLEILGAIGKGCVIERPFRVEFGFNTIVGEDFRAGPNLRIIDTGRVIIGDHVRIGANVTIVTTTVSTTDVESRRKGEVFGKRVLIGDDVCLGDGVMLLPGVRIGNGSVVWSGVVVGEDVPENTEVRGRQG</sequence>
<dbReference type="SUPFAM" id="SSF51161">
    <property type="entry name" value="Trimeric LpxA-like enzymes"/>
    <property type="match status" value="1"/>
</dbReference>
<keyword evidence="4" id="KW-1185">Reference proteome</keyword>
<dbReference type="STRING" id="1447883.A0A2B7WUY7"/>
<comment type="similarity">
    <text evidence="1">Belongs to the transferase hexapeptide repeat family.</text>
</comment>
<proteinExistence type="inferred from homology"/>
<evidence type="ECO:0000256" key="2">
    <source>
        <dbReference type="ARBA" id="ARBA00022679"/>
    </source>
</evidence>
<dbReference type="EMBL" id="PDNA01000251">
    <property type="protein sequence ID" value="PGH00485.1"/>
    <property type="molecule type" value="Genomic_DNA"/>
</dbReference>
<reference evidence="3 4" key="1">
    <citation type="submission" date="2017-10" db="EMBL/GenBank/DDBJ databases">
        <title>Comparative genomics in systemic dimorphic fungi from Ajellomycetaceae.</title>
        <authorList>
            <person name="Munoz J.F."/>
            <person name="Mcewen J.G."/>
            <person name="Clay O.K."/>
            <person name="Cuomo C.A."/>
        </authorList>
    </citation>
    <scope>NUCLEOTIDE SEQUENCE [LARGE SCALE GENOMIC DNA]</scope>
    <source>
        <strain evidence="3 4">UAMH7299</strain>
    </source>
</reference>